<evidence type="ECO:0000256" key="2">
    <source>
        <dbReference type="ARBA" id="ARBA00022475"/>
    </source>
</evidence>
<reference evidence="10 11" key="1">
    <citation type="submission" date="2019-02" db="EMBL/GenBank/DDBJ databases">
        <title>Deep-cultivation of Planctomycetes and their phenomic and genomic characterization uncovers novel biology.</title>
        <authorList>
            <person name="Wiegand S."/>
            <person name="Jogler M."/>
            <person name="Boedeker C."/>
            <person name="Pinto D."/>
            <person name="Vollmers J."/>
            <person name="Rivas-Marin E."/>
            <person name="Kohn T."/>
            <person name="Peeters S.H."/>
            <person name="Heuer A."/>
            <person name="Rast P."/>
            <person name="Oberbeckmann S."/>
            <person name="Bunk B."/>
            <person name="Jeske O."/>
            <person name="Meyerdierks A."/>
            <person name="Storesund J.E."/>
            <person name="Kallscheuer N."/>
            <person name="Luecker S."/>
            <person name="Lage O.M."/>
            <person name="Pohl T."/>
            <person name="Merkel B.J."/>
            <person name="Hornburger P."/>
            <person name="Mueller R.-W."/>
            <person name="Bruemmer F."/>
            <person name="Labrenz M."/>
            <person name="Spormann A.M."/>
            <person name="Op den Camp H."/>
            <person name="Overmann J."/>
            <person name="Amann R."/>
            <person name="Jetten M.S.M."/>
            <person name="Mascher T."/>
            <person name="Medema M.H."/>
            <person name="Devos D.P."/>
            <person name="Kaster A.-K."/>
            <person name="Ovreas L."/>
            <person name="Rohde M."/>
            <person name="Galperin M.Y."/>
            <person name="Jogler C."/>
        </authorList>
    </citation>
    <scope>NUCLEOTIDE SEQUENCE [LARGE SCALE GENOMIC DNA]</scope>
    <source>
        <strain evidence="10 11">Pla163</strain>
    </source>
</reference>
<dbReference type="GO" id="GO:0016763">
    <property type="term" value="F:pentosyltransferase activity"/>
    <property type="evidence" value="ECO:0007669"/>
    <property type="project" value="TreeGrafter"/>
</dbReference>
<evidence type="ECO:0000259" key="9">
    <source>
        <dbReference type="Pfam" id="PF13231"/>
    </source>
</evidence>
<dbReference type="PANTHER" id="PTHR33908">
    <property type="entry name" value="MANNOSYLTRANSFERASE YKCB-RELATED"/>
    <property type="match status" value="1"/>
</dbReference>
<feature type="transmembrane region" description="Helical" evidence="8">
    <location>
        <begin position="306"/>
        <end position="327"/>
    </location>
</feature>
<gene>
    <name evidence="10" type="ORF">Pla163_27650</name>
</gene>
<dbReference type="GO" id="GO:0005886">
    <property type="term" value="C:plasma membrane"/>
    <property type="evidence" value="ECO:0007669"/>
    <property type="project" value="UniProtKB-SubCell"/>
</dbReference>
<feature type="transmembrane region" description="Helical" evidence="8">
    <location>
        <begin position="9"/>
        <end position="29"/>
    </location>
</feature>
<dbReference type="Proteomes" id="UP000319342">
    <property type="component" value="Chromosome"/>
</dbReference>
<keyword evidence="2" id="KW-1003">Cell membrane</keyword>
<feature type="transmembrane region" description="Helical" evidence="8">
    <location>
        <begin position="369"/>
        <end position="387"/>
    </location>
</feature>
<comment type="subcellular location">
    <subcellularLocation>
        <location evidence="1">Cell membrane</location>
        <topology evidence="1">Multi-pass membrane protein</topology>
    </subcellularLocation>
</comment>
<protein>
    <recommendedName>
        <fullName evidence="9">Glycosyltransferase RgtA/B/C/D-like domain-containing protein</fullName>
    </recommendedName>
</protein>
<evidence type="ECO:0000256" key="4">
    <source>
        <dbReference type="ARBA" id="ARBA00022679"/>
    </source>
</evidence>
<feature type="transmembrane region" description="Helical" evidence="8">
    <location>
        <begin position="205"/>
        <end position="233"/>
    </location>
</feature>
<name>A0A518D2C1_9BACT</name>
<dbReference type="PANTHER" id="PTHR33908:SF11">
    <property type="entry name" value="MEMBRANE PROTEIN"/>
    <property type="match status" value="1"/>
</dbReference>
<dbReference type="EMBL" id="CP036290">
    <property type="protein sequence ID" value="QDU85633.1"/>
    <property type="molecule type" value="Genomic_DNA"/>
</dbReference>
<sequence length="557" mass="58211">MSRDRLLDALLDGLLAAICVVGLLLHLPVVGGEFDRGFDGFQGAFFAGSAVNYQALGTSPTHGYPLAQIDPPDDPAGWNVYTNHPRFVPHVALASLRLFGPKGWDDRPGPVPPGTEAAVRAPFFLLQVLGWFALAAAAWRLVGRRGGLIALALSANLPIGMALAGLVNYEHPSVAFVCAALLLATFSRAPEGDASAATEARRRRFAVAAGVTCGLGTFVTYAPILFVPAIALVCGRGTRLFAAVAGAVAAGLALVPHVLASGAVRDVVGARSPSIFARLEALLAPSWNGELPPARWLAAQFEAVDWSFGVALAAVAAIGLVLALARVLRGRDAAPLEQLARAVVALAASALGVQVLYWRHTGDPQESFMLNAAPAFVLAVVFALEWLGRRIGPRRGPGLAVLVATGLVAAATNVSRAHLEELRAPGPFDVSAPTEAGGTTNGDGRAPLPRTAALDVEELVPEGAVVWYPARLGLTIATSYYAWRTLLPFTPGDYDSATALQSALGLTGRPVWILLPLEPDSEQMAADAATVERDIEAFTGAPAVWTEGRLYRATPAP</sequence>
<dbReference type="GO" id="GO:0009103">
    <property type="term" value="P:lipopolysaccharide biosynthetic process"/>
    <property type="evidence" value="ECO:0007669"/>
    <property type="project" value="UniProtKB-ARBA"/>
</dbReference>
<dbReference type="Pfam" id="PF13231">
    <property type="entry name" value="PMT_2"/>
    <property type="match status" value="1"/>
</dbReference>
<evidence type="ECO:0000256" key="3">
    <source>
        <dbReference type="ARBA" id="ARBA00022676"/>
    </source>
</evidence>
<dbReference type="AlphaFoldDB" id="A0A518D2C1"/>
<dbReference type="RefSeq" id="WP_145189354.1">
    <property type="nucleotide sequence ID" value="NZ_CP036290.1"/>
</dbReference>
<evidence type="ECO:0000256" key="5">
    <source>
        <dbReference type="ARBA" id="ARBA00022692"/>
    </source>
</evidence>
<dbReference type="OrthoDB" id="10020857at2"/>
<evidence type="ECO:0000313" key="11">
    <source>
        <dbReference type="Proteomes" id="UP000319342"/>
    </source>
</evidence>
<accession>A0A518D2C1</accession>
<dbReference type="InterPro" id="IPR038731">
    <property type="entry name" value="RgtA/B/C-like"/>
</dbReference>
<evidence type="ECO:0000256" key="1">
    <source>
        <dbReference type="ARBA" id="ARBA00004651"/>
    </source>
</evidence>
<dbReference type="InterPro" id="IPR050297">
    <property type="entry name" value="LipidA_mod_glycosyltrf_83"/>
</dbReference>
<evidence type="ECO:0000256" key="8">
    <source>
        <dbReference type="SAM" id="Phobius"/>
    </source>
</evidence>
<keyword evidence="7 8" id="KW-0472">Membrane</keyword>
<evidence type="ECO:0000313" key="10">
    <source>
        <dbReference type="EMBL" id="QDU85633.1"/>
    </source>
</evidence>
<keyword evidence="4" id="KW-0808">Transferase</keyword>
<evidence type="ECO:0000256" key="6">
    <source>
        <dbReference type="ARBA" id="ARBA00022989"/>
    </source>
</evidence>
<keyword evidence="11" id="KW-1185">Reference proteome</keyword>
<keyword evidence="5 8" id="KW-0812">Transmembrane</keyword>
<keyword evidence="3" id="KW-0328">Glycosyltransferase</keyword>
<feature type="transmembrane region" description="Helical" evidence="8">
    <location>
        <begin position="339"/>
        <end position="357"/>
    </location>
</feature>
<proteinExistence type="predicted"/>
<feature type="domain" description="Glycosyltransferase RgtA/B/C/D-like" evidence="9">
    <location>
        <begin position="115"/>
        <end position="254"/>
    </location>
</feature>
<organism evidence="10 11">
    <name type="scientific">Rohdeia mirabilis</name>
    <dbReference type="NCBI Taxonomy" id="2528008"/>
    <lineage>
        <taxon>Bacteria</taxon>
        <taxon>Pseudomonadati</taxon>
        <taxon>Planctomycetota</taxon>
        <taxon>Planctomycetia</taxon>
        <taxon>Planctomycetia incertae sedis</taxon>
        <taxon>Rohdeia</taxon>
    </lineage>
</organism>
<keyword evidence="6 8" id="KW-1133">Transmembrane helix</keyword>
<feature type="transmembrane region" description="Helical" evidence="8">
    <location>
        <begin position="240"/>
        <end position="259"/>
    </location>
</feature>
<feature type="transmembrane region" description="Helical" evidence="8">
    <location>
        <begin position="148"/>
        <end position="167"/>
    </location>
</feature>
<evidence type="ECO:0000256" key="7">
    <source>
        <dbReference type="ARBA" id="ARBA00023136"/>
    </source>
</evidence>
<feature type="transmembrane region" description="Helical" evidence="8">
    <location>
        <begin position="121"/>
        <end position="141"/>
    </location>
</feature>